<proteinExistence type="predicted"/>
<sequence length="150" mass="15349">MTRRTTALPTGLAALALCLALAGCGGQDDDDAATDPASSQSPSETPSETPSQPEEQETEMPGNDGAGGAAQDAAIADLAQRLGVAPEEVTVTSSEAVTWRDGSLGCSEPGMMYTQALVEGTRIVLESGGTSYEYHAGGNRAPFLCEKPTQ</sequence>
<dbReference type="EMBL" id="BAABIM010000002">
    <property type="protein sequence ID" value="GAA4688047.1"/>
    <property type="molecule type" value="Genomic_DNA"/>
</dbReference>
<dbReference type="PROSITE" id="PS51257">
    <property type="entry name" value="PROKAR_LIPOPROTEIN"/>
    <property type="match status" value="1"/>
</dbReference>
<evidence type="ECO:0000313" key="3">
    <source>
        <dbReference type="EMBL" id="GAA4688047.1"/>
    </source>
</evidence>
<reference evidence="4" key="1">
    <citation type="journal article" date="2019" name="Int. J. Syst. Evol. Microbiol.">
        <title>The Global Catalogue of Microorganisms (GCM) 10K type strain sequencing project: providing services to taxonomists for standard genome sequencing and annotation.</title>
        <authorList>
            <consortium name="The Broad Institute Genomics Platform"/>
            <consortium name="The Broad Institute Genome Sequencing Center for Infectious Disease"/>
            <person name="Wu L."/>
            <person name="Ma J."/>
        </authorList>
    </citation>
    <scope>NUCLEOTIDE SEQUENCE [LARGE SCALE GENOMIC DNA]</scope>
    <source>
        <strain evidence="4">JCM 18127</strain>
    </source>
</reference>
<dbReference type="RefSeq" id="WP_345266724.1">
    <property type="nucleotide sequence ID" value="NZ_BAABIM010000002.1"/>
</dbReference>
<feature type="compositionally biased region" description="Low complexity" evidence="1">
    <location>
        <begin position="34"/>
        <end position="53"/>
    </location>
</feature>
<accession>A0ABP8WEG5</accession>
<evidence type="ECO:0000256" key="1">
    <source>
        <dbReference type="SAM" id="MobiDB-lite"/>
    </source>
</evidence>
<evidence type="ECO:0008006" key="5">
    <source>
        <dbReference type="Google" id="ProtNLM"/>
    </source>
</evidence>
<gene>
    <name evidence="3" type="ORF">GCM10023226_27420</name>
</gene>
<name>A0ABP8WEG5_9ACTN</name>
<dbReference type="Proteomes" id="UP001500621">
    <property type="component" value="Unassembled WGS sequence"/>
</dbReference>
<keyword evidence="4" id="KW-1185">Reference proteome</keyword>
<feature type="signal peptide" evidence="2">
    <location>
        <begin position="1"/>
        <end position="22"/>
    </location>
</feature>
<feature type="chain" id="PRO_5046415955" description="Lipoprotein" evidence="2">
    <location>
        <begin position="23"/>
        <end position="150"/>
    </location>
</feature>
<comment type="caution">
    <text evidence="3">The sequence shown here is derived from an EMBL/GenBank/DDBJ whole genome shotgun (WGS) entry which is preliminary data.</text>
</comment>
<evidence type="ECO:0000256" key="2">
    <source>
        <dbReference type="SAM" id="SignalP"/>
    </source>
</evidence>
<organism evidence="3 4">
    <name type="scientific">Nocardioides nanhaiensis</name>
    <dbReference type="NCBI Taxonomy" id="1476871"/>
    <lineage>
        <taxon>Bacteria</taxon>
        <taxon>Bacillati</taxon>
        <taxon>Actinomycetota</taxon>
        <taxon>Actinomycetes</taxon>
        <taxon>Propionibacteriales</taxon>
        <taxon>Nocardioidaceae</taxon>
        <taxon>Nocardioides</taxon>
    </lineage>
</organism>
<protein>
    <recommendedName>
        <fullName evidence="5">Lipoprotein</fullName>
    </recommendedName>
</protein>
<evidence type="ECO:0000313" key="4">
    <source>
        <dbReference type="Proteomes" id="UP001500621"/>
    </source>
</evidence>
<keyword evidence="2" id="KW-0732">Signal</keyword>
<feature type="region of interest" description="Disordered" evidence="1">
    <location>
        <begin position="25"/>
        <end position="72"/>
    </location>
</feature>